<dbReference type="OrthoDB" id="7425177at2759"/>
<evidence type="ECO:0000313" key="3">
    <source>
        <dbReference type="Proteomes" id="UP000838756"/>
    </source>
</evidence>
<keyword evidence="3" id="KW-1185">Reference proteome</keyword>
<organism evidence="2 3">
    <name type="scientific">Pararge aegeria aegeria</name>
    <dbReference type="NCBI Taxonomy" id="348720"/>
    <lineage>
        <taxon>Eukaryota</taxon>
        <taxon>Metazoa</taxon>
        <taxon>Ecdysozoa</taxon>
        <taxon>Arthropoda</taxon>
        <taxon>Hexapoda</taxon>
        <taxon>Insecta</taxon>
        <taxon>Pterygota</taxon>
        <taxon>Neoptera</taxon>
        <taxon>Endopterygota</taxon>
        <taxon>Lepidoptera</taxon>
        <taxon>Glossata</taxon>
        <taxon>Ditrysia</taxon>
        <taxon>Papilionoidea</taxon>
        <taxon>Nymphalidae</taxon>
        <taxon>Satyrinae</taxon>
        <taxon>Satyrini</taxon>
        <taxon>Parargina</taxon>
        <taxon>Pararge</taxon>
    </lineage>
</organism>
<dbReference type="AlphaFoldDB" id="A0A8S4SM27"/>
<sequence length="287" mass="32095">MSKRTEGRIIQRGTLGSTSPTSPAHVVEPWGSSHGELSRLPHSPSDAVATHQCCPHEEAGKYPIGLFAFWPMIKESVISLFKRIDDIRQNGVNLLRFGSERMRLTTEATHLVTRNDFTPRPQSWLWCSDEEDSATFAFKPCPADLYLDECLTLTNVSRKNVLDLMEGNWWGVPKPKVLGRLFLAAPNESFDVACPPRLGPTNAAFTCVGSPFQQLGTPTSVGFPSYVPRSFPLQLCDSLSYVDKANVEKTINKCLYKTAHDPVETAWNYLTCFRTNLPTYAKIVNRI</sequence>
<dbReference type="Proteomes" id="UP000838756">
    <property type="component" value="Unassembled WGS sequence"/>
</dbReference>
<evidence type="ECO:0000256" key="1">
    <source>
        <dbReference type="SAM" id="MobiDB-lite"/>
    </source>
</evidence>
<dbReference type="CDD" id="cd23992">
    <property type="entry name" value="PBP_GOBP"/>
    <property type="match status" value="1"/>
</dbReference>
<gene>
    <name evidence="2" type="primary">jg2241</name>
    <name evidence="2" type="ORF">PAEG_LOCUS26899</name>
</gene>
<dbReference type="SUPFAM" id="SSF47565">
    <property type="entry name" value="Insect pheromone/odorant-binding proteins"/>
    <property type="match status" value="1"/>
</dbReference>
<accession>A0A8S4SM27</accession>
<name>A0A8S4SM27_9NEOP</name>
<dbReference type="GO" id="GO:0005549">
    <property type="term" value="F:odorant binding"/>
    <property type="evidence" value="ECO:0007669"/>
    <property type="project" value="InterPro"/>
</dbReference>
<evidence type="ECO:0000313" key="2">
    <source>
        <dbReference type="EMBL" id="CAH2268554.1"/>
    </source>
</evidence>
<protein>
    <submittedName>
        <fullName evidence="2">Jg2241 protein</fullName>
    </submittedName>
</protein>
<dbReference type="EMBL" id="CAKXAJ010026448">
    <property type="protein sequence ID" value="CAH2268554.1"/>
    <property type="molecule type" value="Genomic_DNA"/>
</dbReference>
<dbReference type="InterPro" id="IPR036728">
    <property type="entry name" value="PBP_GOBP_sf"/>
</dbReference>
<feature type="region of interest" description="Disordered" evidence="1">
    <location>
        <begin position="1"/>
        <end position="44"/>
    </location>
</feature>
<proteinExistence type="predicted"/>
<comment type="caution">
    <text evidence="2">The sequence shown here is derived from an EMBL/GenBank/DDBJ whole genome shotgun (WGS) entry which is preliminary data.</text>
</comment>
<reference evidence="2" key="1">
    <citation type="submission" date="2022-03" db="EMBL/GenBank/DDBJ databases">
        <authorList>
            <person name="Lindestad O."/>
        </authorList>
    </citation>
    <scope>NUCLEOTIDE SEQUENCE</scope>
</reference>